<dbReference type="EMBL" id="PKMF04000591">
    <property type="protein sequence ID" value="KAK7824849.1"/>
    <property type="molecule type" value="Genomic_DNA"/>
</dbReference>
<dbReference type="PANTHER" id="PTHR48063">
    <property type="entry name" value="LRR RECEPTOR-LIKE KINASE"/>
    <property type="match status" value="1"/>
</dbReference>
<comment type="subcellular location">
    <subcellularLocation>
        <location evidence="1">Membrane</location>
        <topology evidence="1">Single-pass type I membrane protein</topology>
    </subcellularLocation>
</comment>
<evidence type="ECO:0000313" key="8">
    <source>
        <dbReference type="EMBL" id="KAK7824849.1"/>
    </source>
</evidence>
<dbReference type="InterPro" id="IPR032675">
    <property type="entry name" value="LRR_dom_sf"/>
</dbReference>
<dbReference type="Proteomes" id="UP000237347">
    <property type="component" value="Unassembled WGS sequence"/>
</dbReference>
<evidence type="ECO:0000256" key="4">
    <source>
        <dbReference type="ARBA" id="ARBA00022989"/>
    </source>
</evidence>
<keyword evidence="7" id="KW-0325">Glycoprotein</keyword>
<reference evidence="8 9" key="1">
    <citation type="journal article" date="2018" name="Sci. Data">
        <title>The draft genome sequence of cork oak.</title>
        <authorList>
            <person name="Ramos A.M."/>
            <person name="Usie A."/>
            <person name="Barbosa P."/>
            <person name="Barros P.M."/>
            <person name="Capote T."/>
            <person name="Chaves I."/>
            <person name="Simoes F."/>
            <person name="Abreu I."/>
            <person name="Carrasquinho I."/>
            <person name="Faro C."/>
            <person name="Guimaraes J.B."/>
            <person name="Mendonca D."/>
            <person name="Nobrega F."/>
            <person name="Rodrigues L."/>
            <person name="Saibo N.J.M."/>
            <person name="Varela M.C."/>
            <person name="Egas C."/>
            <person name="Matos J."/>
            <person name="Miguel C.M."/>
            <person name="Oliveira M.M."/>
            <person name="Ricardo C.P."/>
            <person name="Goncalves S."/>
        </authorList>
    </citation>
    <scope>NUCLEOTIDE SEQUENCE [LARGE SCALE GENOMIC DNA]</scope>
    <source>
        <strain evidence="9">cv. HL8</strain>
    </source>
</reference>
<evidence type="ECO:0000256" key="2">
    <source>
        <dbReference type="ARBA" id="ARBA00022692"/>
    </source>
</evidence>
<keyword evidence="4" id="KW-1133">Transmembrane helix</keyword>
<organism evidence="8 9">
    <name type="scientific">Quercus suber</name>
    <name type="common">Cork oak</name>
    <dbReference type="NCBI Taxonomy" id="58331"/>
    <lineage>
        <taxon>Eukaryota</taxon>
        <taxon>Viridiplantae</taxon>
        <taxon>Streptophyta</taxon>
        <taxon>Embryophyta</taxon>
        <taxon>Tracheophyta</taxon>
        <taxon>Spermatophyta</taxon>
        <taxon>Magnoliopsida</taxon>
        <taxon>eudicotyledons</taxon>
        <taxon>Gunneridae</taxon>
        <taxon>Pentapetalae</taxon>
        <taxon>rosids</taxon>
        <taxon>fabids</taxon>
        <taxon>Fagales</taxon>
        <taxon>Fagaceae</taxon>
        <taxon>Quercus</taxon>
    </lineage>
</organism>
<evidence type="ECO:0000256" key="5">
    <source>
        <dbReference type="ARBA" id="ARBA00023136"/>
    </source>
</evidence>
<name>A0AAW0JF49_QUESU</name>
<keyword evidence="2" id="KW-0812">Transmembrane</keyword>
<gene>
    <name evidence="8" type="ORF">CFP56_033988</name>
</gene>
<dbReference type="GO" id="GO:0016020">
    <property type="term" value="C:membrane"/>
    <property type="evidence" value="ECO:0007669"/>
    <property type="project" value="UniProtKB-SubCell"/>
</dbReference>
<sequence>MGKLSYQLLFPNVDVVDLSCNQFRVPIPLWSTNATKLSLKSNSFPGPISSTISDLMPRQWCNLPSLYILDLAQNNLFGDILDCLENLTGRISYGNQLQTLNNVSICEGNPSLCGSPLSTRCLGDEKFDSTTFVDDSVEDKHDRFDIESIRLGSIVGLLVKKSWGRDIKDRISLKYGLEKN</sequence>
<evidence type="ECO:0000256" key="7">
    <source>
        <dbReference type="ARBA" id="ARBA00023180"/>
    </source>
</evidence>
<proteinExistence type="predicted"/>
<keyword evidence="6" id="KW-0675">Receptor</keyword>
<dbReference type="PANTHER" id="PTHR48063:SF90">
    <property type="entry name" value="OS11G0565920 PROTEIN"/>
    <property type="match status" value="1"/>
</dbReference>
<dbReference type="Gene3D" id="3.80.10.10">
    <property type="entry name" value="Ribonuclease Inhibitor"/>
    <property type="match status" value="1"/>
</dbReference>
<evidence type="ECO:0000256" key="6">
    <source>
        <dbReference type="ARBA" id="ARBA00023170"/>
    </source>
</evidence>
<keyword evidence="3" id="KW-0732">Signal</keyword>
<keyword evidence="9" id="KW-1185">Reference proteome</keyword>
<comment type="caution">
    <text evidence="8">The sequence shown here is derived from an EMBL/GenBank/DDBJ whole genome shotgun (WGS) entry which is preliminary data.</text>
</comment>
<evidence type="ECO:0000313" key="9">
    <source>
        <dbReference type="Proteomes" id="UP000237347"/>
    </source>
</evidence>
<evidence type="ECO:0000256" key="3">
    <source>
        <dbReference type="ARBA" id="ARBA00022729"/>
    </source>
</evidence>
<protein>
    <submittedName>
        <fullName evidence="8">Uncharacterized protein</fullName>
    </submittedName>
</protein>
<dbReference type="AlphaFoldDB" id="A0AAW0JF49"/>
<evidence type="ECO:0000256" key="1">
    <source>
        <dbReference type="ARBA" id="ARBA00004479"/>
    </source>
</evidence>
<dbReference type="SUPFAM" id="SSF52058">
    <property type="entry name" value="L domain-like"/>
    <property type="match status" value="1"/>
</dbReference>
<keyword evidence="5" id="KW-0472">Membrane</keyword>
<accession>A0AAW0JF49</accession>
<dbReference type="InterPro" id="IPR046956">
    <property type="entry name" value="RLP23-like"/>
</dbReference>